<keyword evidence="13 28" id="KW-0479">Metal-binding</keyword>
<evidence type="ECO:0000259" key="30">
    <source>
        <dbReference type="PROSITE" id="PS50158"/>
    </source>
</evidence>
<evidence type="ECO:0000256" key="14">
    <source>
        <dbReference type="ARBA" id="ARBA00022737"/>
    </source>
</evidence>
<dbReference type="InterPro" id="IPR045345">
    <property type="entry name" value="Gag_p24_C"/>
</dbReference>
<dbReference type="InterPro" id="IPR008916">
    <property type="entry name" value="Retrov_capsid_C"/>
</dbReference>
<keyword evidence="10" id="KW-1188">Viral release from host cell</keyword>
<dbReference type="GO" id="GO:0055036">
    <property type="term" value="C:virion membrane"/>
    <property type="evidence" value="ECO:0007669"/>
    <property type="project" value="UniProtKB-SubCell"/>
</dbReference>
<keyword evidence="19" id="KW-1043">Host membrane</keyword>
<evidence type="ECO:0000256" key="28">
    <source>
        <dbReference type="RuleBase" id="RU004487"/>
    </source>
</evidence>
<protein>
    <recommendedName>
        <fullName evidence="28">Gag polyprotein</fullName>
    </recommendedName>
    <component>
        <recommendedName>
            <fullName evidence="28">Matrix protein p17</fullName>
            <shortName evidence="28">MA</shortName>
        </recommendedName>
    </component>
</protein>
<dbReference type="Gene3D" id="1.10.150.90">
    <property type="entry name" value="Immunodeficiency lentiviruses, gag gene matrix protein p17"/>
    <property type="match status" value="1"/>
</dbReference>
<evidence type="ECO:0000256" key="23">
    <source>
        <dbReference type="ARBA" id="ARBA00023136"/>
    </source>
</evidence>
<dbReference type="PROSITE" id="PS50158">
    <property type="entry name" value="ZF_CCHC"/>
    <property type="match status" value="2"/>
</dbReference>
<keyword evidence="22 28" id="KW-0543">Viral nucleoprotein</keyword>
<keyword evidence="5" id="KW-1032">Host cell membrane</keyword>
<dbReference type="InterPro" id="IPR012344">
    <property type="entry name" value="Matrix_HIV/RSV_N"/>
</dbReference>
<comment type="PTM">
    <molecule>Gag-Pol polyprotein</molecule>
    <text evidence="28">Specific enzymatic cleavages by the viral protease yield mature proteins.</text>
</comment>
<dbReference type="InterPro" id="IPR008919">
    <property type="entry name" value="Retrov_capsid_N"/>
</dbReference>
<evidence type="ECO:0000256" key="7">
    <source>
        <dbReference type="ARBA" id="ARBA00022561"/>
    </source>
</evidence>
<dbReference type="Pfam" id="PF00098">
    <property type="entry name" value="zf-CCHC"/>
    <property type="match status" value="2"/>
</dbReference>
<dbReference type="InterPro" id="IPR014817">
    <property type="entry name" value="Gag_p6"/>
</dbReference>
<dbReference type="Gene3D" id="4.10.60.10">
    <property type="entry name" value="Zinc finger, CCHC-type"/>
    <property type="match status" value="1"/>
</dbReference>
<evidence type="ECO:0000256" key="26">
    <source>
        <dbReference type="ARBA" id="ARBA00037826"/>
    </source>
</evidence>
<evidence type="ECO:0000256" key="18">
    <source>
        <dbReference type="ARBA" id="ARBA00022844"/>
    </source>
</evidence>
<keyword evidence="11" id="KW-1198">Viral budding</keyword>
<keyword evidence="15" id="KW-0688">Ribosomal frameshifting</keyword>
<keyword evidence="24 28" id="KW-1035">Host cytoplasm</keyword>
<evidence type="ECO:0000256" key="3">
    <source>
        <dbReference type="ARBA" id="ARBA00008364"/>
    </source>
</evidence>
<evidence type="ECO:0000256" key="22">
    <source>
        <dbReference type="ARBA" id="ARBA00023086"/>
    </source>
</evidence>
<dbReference type="SUPFAM" id="SSF47943">
    <property type="entry name" value="Retrovirus capsid protein, N-terminal core domain"/>
    <property type="match status" value="1"/>
</dbReference>
<evidence type="ECO:0000256" key="5">
    <source>
        <dbReference type="ARBA" id="ARBA00022511"/>
    </source>
</evidence>
<evidence type="ECO:0000256" key="4">
    <source>
        <dbReference type="ARBA" id="ARBA00022462"/>
    </source>
</evidence>
<dbReference type="Pfam" id="PF00607">
    <property type="entry name" value="Gag_p24"/>
    <property type="match status" value="1"/>
</dbReference>
<dbReference type="GO" id="GO:0003723">
    <property type="term" value="F:RNA binding"/>
    <property type="evidence" value="ECO:0007669"/>
    <property type="project" value="UniProtKB-KW"/>
</dbReference>
<comment type="similarity">
    <text evidence="3">Belongs to the primate lentivirus group gag polyprotein family.</text>
</comment>
<dbReference type="FunFam" id="1.10.1200.30:FF:000001">
    <property type="entry name" value="Gag polyprotein"/>
    <property type="match status" value="1"/>
</dbReference>
<dbReference type="InterPro" id="IPR050195">
    <property type="entry name" value="Primate_lentivir_Gag_pol-like"/>
</dbReference>
<dbReference type="InterPro" id="IPR001878">
    <property type="entry name" value="Znf_CCHC"/>
</dbReference>
<dbReference type="SUPFAM" id="SSF57756">
    <property type="entry name" value="Retrovirus zinc finger-like domains"/>
    <property type="match status" value="1"/>
</dbReference>
<name>A0A0M4PKJ4_HV1</name>
<keyword evidence="4" id="KW-1187">Viral budding via the host ESCRT complexes</keyword>
<evidence type="ECO:0000256" key="29">
    <source>
        <dbReference type="SAM" id="MobiDB-lite"/>
    </source>
</evidence>
<keyword evidence="12" id="KW-0519">Myristate</keyword>
<keyword evidence="21" id="KW-1039">Host endosome</keyword>
<dbReference type="Gene3D" id="6.10.250.390">
    <property type="match status" value="1"/>
</dbReference>
<evidence type="ECO:0000256" key="20">
    <source>
        <dbReference type="ARBA" id="ARBA00022884"/>
    </source>
</evidence>
<feature type="domain" description="CCHC-type" evidence="30">
    <location>
        <begin position="389"/>
        <end position="404"/>
    </location>
</feature>
<keyword evidence="7 28" id="KW-0167">Capsid protein</keyword>
<evidence type="ECO:0000256" key="12">
    <source>
        <dbReference type="ARBA" id="ARBA00022707"/>
    </source>
</evidence>
<dbReference type="Gene3D" id="1.10.375.10">
    <property type="entry name" value="Human Immunodeficiency Virus Type 1 Capsid Protein"/>
    <property type="match status" value="1"/>
</dbReference>
<dbReference type="GO" id="GO:0039702">
    <property type="term" value="P:viral budding via host ESCRT complex"/>
    <property type="evidence" value="ECO:0007669"/>
    <property type="project" value="UniProtKB-KW"/>
</dbReference>
<keyword evidence="6" id="KW-0597">Phosphoprotein</keyword>
<evidence type="ECO:0000256" key="16">
    <source>
        <dbReference type="ARBA" id="ARBA00022771"/>
    </source>
</evidence>
<dbReference type="Pfam" id="PF19317">
    <property type="entry name" value="Gag_p24_C"/>
    <property type="match status" value="1"/>
</dbReference>
<dbReference type="PRINTS" id="PR00234">
    <property type="entry name" value="HIV1MATRIX"/>
</dbReference>
<dbReference type="Gene3D" id="1.10.1200.30">
    <property type="match status" value="1"/>
</dbReference>
<dbReference type="SUPFAM" id="SSF47353">
    <property type="entry name" value="Retrovirus capsid dimerization domain-like"/>
    <property type="match status" value="1"/>
</dbReference>
<evidence type="ECO:0000313" key="31">
    <source>
        <dbReference type="EMBL" id="ALE66926.1"/>
    </source>
</evidence>
<evidence type="ECO:0000256" key="24">
    <source>
        <dbReference type="ARBA" id="ARBA00023200"/>
    </source>
</evidence>
<dbReference type="PANTHER" id="PTHR40389">
    <property type="entry name" value="ENDOGENOUS RETROVIRUS GROUP K MEMBER 24 GAG POLYPROTEIN-RELATED"/>
    <property type="match status" value="1"/>
</dbReference>
<accession>A0A0M4PKJ4</accession>
<evidence type="ECO:0000256" key="6">
    <source>
        <dbReference type="ARBA" id="ARBA00022553"/>
    </source>
</evidence>
<keyword evidence="8 28" id="KW-1048">Host nucleus</keyword>
<comment type="subcellular location">
    <molecule>Matrix protein p17</molecule>
    <subcellularLocation>
        <location evidence="28">Virion membrane</location>
        <topology evidence="28">Lipid-anchor</topology>
    </subcellularLocation>
    <subcellularLocation>
        <location evidence="28">Host nucleus</location>
    </subcellularLocation>
    <subcellularLocation>
        <location evidence="28">Host cytoplasm</location>
    </subcellularLocation>
</comment>
<dbReference type="Pfam" id="PF08705">
    <property type="entry name" value="Gag_p6"/>
    <property type="match status" value="1"/>
</dbReference>
<sequence length="498" mass="55403">MGARASVLSGGKLDRWEKIRLRPGGNKRYRLKHLVWASRELDRFALNPGLLETAEGCQQIMGQLQPALKTGSEELRSLFNTVATLYCVHKQIEVKDTKEALDKIEEIQNKSKQQSKQQAAADTGSSQNFPIVQNLQGQMVHQAISPRTLNAWVKVIEEKAFSPEVIPMFSALSEGATPTDLNTMLNTVGGHQAAMQMLKETINEEAAEWDRIHPVQAGPYPPGQLREPRGSDIAGTTSTLQEQITWMTSNPPIPVGDIYKRWIILGLNKIVRMYSPVSILDIKQGPKEPFRDYVDRFYKTLRAEQATQDVKNWMTETLLVQNANPDCKTILKALGPGATLEEMMTACQGVGGPSHKARVLAEAMSQATNMNAAIMMQRGNFKGQRKTIKCFNCGKEGHLARNCRAPRKKGCWKCGGEGHQMKDCTERQANFLGKIWPSSKGRPGNFLQNRPEPTAPPAESFGFGEEITPPSQKQEQKDKELYPMTALKSLFGNDPSSQ</sequence>
<keyword evidence="25" id="KW-0449">Lipoprotein</keyword>
<dbReference type="GO" id="GO:0020002">
    <property type="term" value="C:host cell plasma membrane"/>
    <property type="evidence" value="ECO:0007669"/>
    <property type="project" value="UniProtKB-SubCell"/>
</dbReference>
<dbReference type="GO" id="GO:0008270">
    <property type="term" value="F:zinc ion binding"/>
    <property type="evidence" value="ECO:0007669"/>
    <property type="project" value="UniProtKB-KW"/>
</dbReference>
<gene>
    <name evidence="31" type="primary">gag</name>
</gene>
<evidence type="ECO:0000256" key="15">
    <source>
        <dbReference type="ARBA" id="ARBA00022758"/>
    </source>
</evidence>
<dbReference type="GO" id="GO:0042025">
    <property type="term" value="C:host cell nucleus"/>
    <property type="evidence" value="ECO:0007669"/>
    <property type="project" value="UniProtKB-SubCell"/>
</dbReference>
<dbReference type="InterPro" id="IPR000071">
    <property type="entry name" value="Lentvrl_matrix_N"/>
</dbReference>
<organism evidence="31">
    <name type="scientific">Human immunodeficiency virus type 1</name>
    <name type="common">HIV-1</name>
    <dbReference type="NCBI Taxonomy" id="11676"/>
    <lineage>
        <taxon>Viruses</taxon>
        <taxon>Riboviria</taxon>
        <taxon>Pararnavirae</taxon>
        <taxon>Artverviricota</taxon>
        <taxon>Revtraviricetes</taxon>
        <taxon>Ortervirales</taxon>
        <taxon>Retroviridae</taxon>
        <taxon>Orthoretrovirinae</taxon>
        <taxon>Lentivirus</taxon>
        <taxon>Lentivirus humimdef1</taxon>
    </lineage>
</organism>
<dbReference type="GO" id="GO:0072494">
    <property type="term" value="C:host multivesicular body"/>
    <property type="evidence" value="ECO:0007669"/>
    <property type="project" value="UniProtKB-SubCell"/>
</dbReference>
<evidence type="ECO:0000256" key="1">
    <source>
        <dbReference type="ARBA" id="ARBA00004425"/>
    </source>
</evidence>
<evidence type="ECO:0000256" key="25">
    <source>
        <dbReference type="ARBA" id="ARBA00023288"/>
    </source>
</evidence>
<feature type="region of interest" description="Disordered" evidence="29">
    <location>
        <begin position="436"/>
        <end position="481"/>
    </location>
</feature>
<evidence type="ECO:0000256" key="10">
    <source>
        <dbReference type="ARBA" id="ARBA00022612"/>
    </source>
</evidence>
<dbReference type="EMBL" id="KR020063">
    <property type="protein sequence ID" value="ALE66926.1"/>
    <property type="molecule type" value="Genomic_DNA"/>
</dbReference>
<organismHost>
    <name type="scientific">Homo sapiens</name>
    <name type="common">Human</name>
    <dbReference type="NCBI Taxonomy" id="9606"/>
</organismHost>
<evidence type="ECO:0000256" key="13">
    <source>
        <dbReference type="ARBA" id="ARBA00022723"/>
    </source>
</evidence>
<keyword evidence="23" id="KW-0472">Membrane</keyword>
<keyword evidence="16 27" id="KW-0863">Zinc-finger</keyword>
<dbReference type="GO" id="GO:0005198">
    <property type="term" value="F:structural molecule activity"/>
    <property type="evidence" value="ECO:0007669"/>
    <property type="project" value="InterPro"/>
</dbReference>
<keyword evidence="20 28" id="KW-0694">RNA-binding</keyword>
<evidence type="ECO:0000256" key="2">
    <source>
        <dbReference type="ARBA" id="ARBA00004560"/>
    </source>
</evidence>
<evidence type="ECO:0000256" key="19">
    <source>
        <dbReference type="ARBA" id="ARBA00022870"/>
    </source>
</evidence>
<dbReference type="Gene3D" id="1.20.5.760">
    <property type="entry name" value="Single helix bin"/>
    <property type="match status" value="1"/>
</dbReference>
<dbReference type="SUPFAM" id="SSF47836">
    <property type="entry name" value="Retroviral matrix proteins"/>
    <property type="match status" value="1"/>
</dbReference>
<dbReference type="GO" id="GO:0075523">
    <property type="term" value="P:viral translational frameshifting"/>
    <property type="evidence" value="ECO:0007669"/>
    <property type="project" value="UniProtKB-KW"/>
</dbReference>
<evidence type="ECO:0000256" key="9">
    <source>
        <dbReference type="ARBA" id="ARBA00022581"/>
    </source>
</evidence>
<dbReference type="PANTHER" id="PTHR40389:SF4">
    <property type="match status" value="1"/>
</dbReference>
<dbReference type="SMART" id="SM00343">
    <property type="entry name" value="ZnF_C2HC"/>
    <property type="match status" value="2"/>
</dbReference>
<evidence type="ECO:0000256" key="17">
    <source>
        <dbReference type="ARBA" id="ARBA00022833"/>
    </source>
</evidence>
<proteinExistence type="inferred from homology"/>
<keyword evidence="17 28" id="KW-0862">Zinc</keyword>
<dbReference type="InterPro" id="IPR010999">
    <property type="entry name" value="Retrovr_matrix"/>
</dbReference>
<reference evidence="31" key="1">
    <citation type="journal article" date="2015" name="PLoS ONE">
        <title>Comparison of HIV-1 nef and gag Variations and Host HLA Characteristics as Determinants of Disease Progression among HIV-1 Vertically Infected Kenyan Children.</title>
        <authorList>
            <person name="Saina M.C."/>
            <person name="Bi X."/>
            <person name="Lihana R."/>
            <person name="Lwembe R."/>
            <person name="Ishizaki A."/>
            <person name="Panikulam A."/>
            <person name="Palakudy T."/>
            <person name="Musoke R."/>
            <person name="Owens M."/>
            <person name="Songok E.M."/>
            <person name="Ichimura H."/>
        </authorList>
    </citation>
    <scope>NUCLEOTIDE SEQUENCE</scope>
    <source>
        <strain evidence="31">A059F-20050329G-1</strain>
    </source>
</reference>
<dbReference type="FunFam" id="4.10.60.10:FF:000001">
    <property type="entry name" value="Gag polyprotein"/>
    <property type="match status" value="1"/>
</dbReference>
<evidence type="ECO:0000256" key="11">
    <source>
        <dbReference type="ARBA" id="ARBA00022637"/>
    </source>
</evidence>
<dbReference type="Pfam" id="PF00540">
    <property type="entry name" value="Gag_p17"/>
    <property type="match status" value="1"/>
</dbReference>
<keyword evidence="14" id="KW-0677">Repeat</keyword>
<evidence type="ECO:0000256" key="27">
    <source>
        <dbReference type="PROSITE-ProRule" id="PRU00047"/>
    </source>
</evidence>
<dbReference type="InterPro" id="IPR036875">
    <property type="entry name" value="Znf_CCHC_sf"/>
</dbReference>
<keyword evidence="9 28" id="KW-0945">Host-virus interaction</keyword>
<evidence type="ECO:0000256" key="21">
    <source>
        <dbReference type="ARBA" id="ARBA00023046"/>
    </source>
</evidence>
<feature type="domain" description="CCHC-type" evidence="30">
    <location>
        <begin position="411"/>
        <end position="426"/>
    </location>
</feature>
<dbReference type="GO" id="GO:0019013">
    <property type="term" value="C:viral nucleocapsid"/>
    <property type="evidence" value="ECO:0007669"/>
    <property type="project" value="UniProtKB-KW"/>
</dbReference>
<dbReference type="FunFam" id="1.10.375.10:FF:000001">
    <property type="entry name" value="Gag polyprotein"/>
    <property type="match status" value="1"/>
</dbReference>
<keyword evidence="18 28" id="KW-0946">Virion</keyword>
<evidence type="ECO:0000256" key="8">
    <source>
        <dbReference type="ARBA" id="ARBA00022562"/>
    </source>
</evidence>
<comment type="subcellular location">
    <subcellularLocation>
        <location evidence="1">Host cell membrane</location>
        <topology evidence="1">Lipid-anchor</topology>
    </subcellularLocation>
    <subcellularLocation>
        <location evidence="2">Host endosome</location>
        <location evidence="2">Host multivesicular body</location>
    </subcellularLocation>
    <subcellularLocation>
        <location evidence="26">Virion membrane</location>
        <topology evidence="26">Lipid-anchor</topology>
    </subcellularLocation>
    <subcellularLocation>
        <location evidence="28">Virion</location>
    </subcellularLocation>
    <subcellularLocation>
        <location evidence="28">Host cytoplasm</location>
    </subcellularLocation>
    <subcellularLocation>
        <location evidence="28">Host nucleus</location>
    </subcellularLocation>
</comment>